<feature type="signal peptide" evidence="2">
    <location>
        <begin position="1"/>
        <end position="24"/>
    </location>
</feature>
<dbReference type="RefSeq" id="WP_168970302.1">
    <property type="nucleotide sequence ID" value="NZ_DAMCGO010000014.1"/>
</dbReference>
<keyword evidence="1" id="KW-1133">Transmembrane helix</keyword>
<feature type="chain" id="PRO_5044319321" description="Secreted protein" evidence="2">
    <location>
        <begin position="25"/>
        <end position="69"/>
    </location>
</feature>
<dbReference type="Proteomes" id="UP000544551">
    <property type="component" value="Unassembled WGS sequence"/>
</dbReference>
<evidence type="ECO:0000256" key="1">
    <source>
        <dbReference type="SAM" id="Phobius"/>
    </source>
</evidence>
<gene>
    <name evidence="3" type="ORF">HF853_10920</name>
</gene>
<evidence type="ECO:0008006" key="5">
    <source>
        <dbReference type="Google" id="ProtNLM"/>
    </source>
</evidence>
<comment type="caution">
    <text evidence="3">The sequence shown here is derived from an EMBL/GenBank/DDBJ whole genome shotgun (WGS) entry which is preliminary data.</text>
</comment>
<keyword evidence="1" id="KW-0472">Membrane</keyword>
<proteinExistence type="predicted"/>
<evidence type="ECO:0000256" key="2">
    <source>
        <dbReference type="SAM" id="SignalP"/>
    </source>
</evidence>
<feature type="transmembrane region" description="Helical" evidence="1">
    <location>
        <begin position="34"/>
        <end position="54"/>
    </location>
</feature>
<dbReference type="EMBL" id="JABAFZ010000010">
    <property type="protein sequence ID" value="NME90174.1"/>
    <property type="molecule type" value="Genomic_DNA"/>
</dbReference>
<name>A0AB36CMN3_9CORY</name>
<protein>
    <recommendedName>
        <fullName evidence="5">Secreted protein</fullName>
    </recommendedName>
</protein>
<evidence type="ECO:0000313" key="4">
    <source>
        <dbReference type="Proteomes" id="UP000544551"/>
    </source>
</evidence>
<sequence length="69" mass="7220">MKIHHKTGFTLGAIAMACALAVLATALVGGTSNTGFTVVSALLTITLGAVVIYWSTSPKHRDRFESNNS</sequence>
<accession>A0AB36CMN3</accession>
<keyword evidence="1" id="KW-0812">Transmembrane</keyword>
<dbReference type="PROSITE" id="PS51257">
    <property type="entry name" value="PROKAR_LIPOPROTEIN"/>
    <property type="match status" value="1"/>
</dbReference>
<dbReference type="AlphaFoldDB" id="A0AB36CMN3"/>
<keyword evidence="2" id="KW-0732">Signal</keyword>
<organism evidence="3 4">
    <name type="scientific">Corynebacterium stationis</name>
    <dbReference type="NCBI Taxonomy" id="1705"/>
    <lineage>
        <taxon>Bacteria</taxon>
        <taxon>Bacillati</taxon>
        <taxon>Actinomycetota</taxon>
        <taxon>Actinomycetes</taxon>
        <taxon>Mycobacteriales</taxon>
        <taxon>Corynebacteriaceae</taxon>
        <taxon>Corynebacterium</taxon>
    </lineage>
</organism>
<evidence type="ECO:0000313" key="3">
    <source>
        <dbReference type="EMBL" id="NME90174.1"/>
    </source>
</evidence>
<reference evidence="3 4" key="1">
    <citation type="submission" date="2020-04" db="EMBL/GenBank/DDBJ databases">
        <authorList>
            <person name="Hitch T.C.A."/>
            <person name="Wylensek D."/>
            <person name="Clavel T."/>
        </authorList>
    </citation>
    <scope>NUCLEOTIDE SEQUENCE [LARGE SCALE GENOMIC DNA]</scope>
    <source>
        <strain evidence="3 4">BL-383-APC-3D</strain>
    </source>
</reference>